<evidence type="ECO:0000313" key="4">
    <source>
        <dbReference type="Proteomes" id="UP000585474"/>
    </source>
</evidence>
<feature type="compositionally biased region" description="Basic and acidic residues" evidence="1">
    <location>
        <begin position="128"/>
        <end position="147"/>
    </location>
</feature>
<dbReference type="Pfam" id="PF24756">
    <property type="entry name" value="THD_CWZF3-5-7"/>
    <property type="match status" value="1"/>
</dbReference>
<evidence type="ECO:0000259" key="2">
    <source>
        <dbReference type="Pfam" id="PF24756"/>
    </source>
</evidence>
<protein>
    <submittedName>
        <fullName evidence="3">CW-type zinc finger</fullName>
    </submittedName>
</protein>
<sequence length="409" mass="44783">MITVGFKEGSKGLGLGLGYEGETREGEIWNPDITFSNLEERLEKALGAFRKDFKAGISSGNSGPIYGDYGSFLPVYRRQQGVHVREGFSDRMKTKKRSLSLTDRDFISVCKKSKVDDMDPLSVSASAKDQHKYDIHPSKGRKCEASKRSKSSVSGSQNGTVTHSLPSFHGLQKENGTDSLLADGFMGDNSLKTLKQNMNLSEKQNANQSIAAATDALKEAVKLKDYADRIQKSGSISEGRSLSFEAALKAAELCESCAHEYEKSKDMAAAALSYKCMEVAYMRIISSSHAGARKDRHELQRDLKIVPHGKYPSSSGSDVDNLGSPATLDNIVAARNRPIVRLLNFAGDVNSAMEASTKSRIAFAAASRKVEDARFRKGITFVKKALDFSFQDVQGLLWLVRQALEAISR</sequence>
<name>A0A7J0E5F0_9ERIC</name>
<dbReference type="AlphaFoldDB" id="A0A7J0E5F0"/>
<dbReference type="EMBL" id="BJWL01000001">
    <property type="protein sequence ID" value="GFY81406.1"/>
    <property type="molecule type" value="Genomic_DNA"/>
</dbReference>
<evidence type="ECO:0000313" key="3">
    <source>
        <dbReference type="EMBL" id="GFY81406.1"/>
    </source>
</evidence>
<dbReference type="OrthoDB" id="757982at2759"/>
<dbReference type="InterPro" id="IPR055300">
    <property type="entry name" value="CWZF3/5/7"/>
</dbReference>
<keyword evidence="4" id="KW-1185">Reference proteome</keyword>
<feature type="domain" description="CWZF3/5/7 THD" evidence="2">
    <location>
        <begin position="250"/>
        <end position="408"/>
    </location>
</feature>
<accession>A0A7J0E5F0</accession>
<feature type="region of interest" description="Disordered" evidence="1">
    <location>
        <begin position="121"/>
        <end position="173"/>
    </location>
</feature>
<proteinExistence type="predicted"/>
<organism evidence="3 4">
    <name type="scientific">Actinidia rufa</name>
    <dbReference type="NCBI Taxonomy" id="165716"/>
    <lineage>
        <taxon>Eukaryota</taxon>
        <taxon>Viridiplantae</taxon>
        <taxon>Streptophyta</taxon>
        <taxon>Embryophyta</taxon>
        <taxon>Tracheophyta</taxon>
        <taxon>Spermatophyta</taxon>
        <taxon>Magnoliopsida</taxon>
        <taxon>eudicotyledons</taxon>
        <taxon>Gunneridae</taxon>
        <taxon>Pentapetalae</taxon>
        <taxon>asterids</taxon>
        <taxon>Ericales</taxon>
        <taxon>Actinidiaceae</taxon>
        <taxon>Actinidia</taxon>
    </lineage>
</organism>
<dbReference type="InterPro" id="IPR056406">
    <property type="entry name" value="THD_CWZF3/5/7"/>
</dbReference>
<dbReference type="Proteomes" id="UP000585474">
    <property type="component" value="Unassembled WGS sequence"/>
</dbReference>
<comment type="caution">
    <text evidence="3">The sequence shown here is derived from an EMBL/GenBank/DDBJ whole genome shotgun (WGS) entry which is preliminary data.</text>
</comment>
<evidence type="ECO:0000256" key="1">
    <source>
        <dbReference type="SAM" id="MobiDB-lite"/>
    </source>
</evidence>
<dbReference type="PANTHER" id="PTHR46524">
    <property type="entry name" value="CW-TYPE ZINC FINGER"/>
    <property type="match status" value="1"/>
</dbReference>
<gene>
    <name evidence="3" type="ORF">Acr_01g0012150</name>
</gene>
<reference evidence="3 4" key="1">
    <citation type="submission" date="2019-07" db="EMBL/GenBank/DDBJ databases">
        <title>De Novo Assembly of kiwifruit Actinidia rufa.</title>
        <authorList>
            <person name="Sugita-Konishi S."/>
            <person name="Sato K."/>
            <person name="Mori E."/>
            <person name="Abe Y."/>
            <person name="Kisaki G."/>
            <person name="Hamano K."/>
            <person name="Suezawa K."/>
            <person name="Otani M."/>
            <person name="Fukuda T."/>
            <person name="Manabe T."/>
            <person name="Gomi K."/>
            <person name="Tabuchi M."/>
            <person name="Akimitsu K."/>
            <person name="Kataoka I."/>
        </authorList>
    </citation>
    <scope>NUCLEOTIDE SEQUENCE [LARGE SCALE GENOMIC DNA]</scope>
    <source>
        <strain evidence="4">cv. Fuchu</strain>
    </source>
</reference>
<dbReference type="PANTHER" id="PTHR46524:SF7">
    <property type="entry name" value="CW-TYPE ZINC FINGER"/>
    <property type="match status" value="1"/>
</dbReference>